<dbReference type="PANTHER" id="PTHR14269">
    <property type="entry name" value="CDP-DIACYLGLYCEROL--GLYCEROL-3-PHOSPHATE 3-PHOSPHATIDYLTRANSFERASE-RELATED"/>
    <property type="match status" value="1"/>
</dbReference>
<dbReference type="Pfam" id="PF13242">
    <property type="entry name" value="Hydrolase_like"/>
    <property type="match status" value="1"/>
</dbReference>
<dbReference type="PANTHER" id="PTHR14269:SF4">
    <property type="entry name" value="CAT EYE SYNDROME CRITICAL REGION PROTEIN 5"/>
    <property type="match status" value="1"/>
</dbReference>
<evidence type="ECO:0000313" key="2">
    <source>
        <dbReference type="Proteomes" id="UP000292702"/>
    </source>
</evidence>
<dbReference type="SUPFAM" id="SSF56784">
    <property type="entry name" value="HAD-like"/>
    <property type="match status" value="1"/>
</dbReference>
<dbReference type="NCBIfam" id="TIGR01456">
    <property type="entry name" value="CECR5"/>
    <property type="match status" value="1"/>
</dbReference>
<keyword evidence="2" id="KW-1185">Reference proteome</keyword>
<dbReference type="AlphaFoldDB" id="A0A4V6N724"/>
<accession>A0A4V6N724</accession>
<dbReference type="Pfam" id="PF13344">
    <property type="entry name" value="Hydrolase_6"/>
    <property type="match status" value="1"/>
</dbReference>
<name>A0A4V6N724_9APHY</name>
<protein>
    <submittedName>
        <fullName evidence="1">Uncharacterized protein</fullName>
    </submittedName>
</protein>
<dbReference type="OrthoDB" id="10251048at2759"/>
<dbReference type="InterPro" id="IPR006353">
    <property type="entry name" value="HAD-SF_hydro_IIA_CECR5"/>
</dbReference>
<dbReference type="Proteomes" id="UP000292702">
    <property type="component" value="Unassembled WGS sequence"/>
</dbReference>
<proteinExistence type="predicted"/>
<sequence length="657" mass="72086">MPGLSVLEIIEMVVDFLRGDKSTLSACATVSKLWLTRARYHLFRTVQIVIRDPQWNLESASNFFSTTPSICSPVQHIHIRAARVMKLPMIGMDDMVGVWPVPQNGADLRQICRLLQSFPNALSMDLEGVYMELSPKMLAVHMNTLVSPSLRKLTVREVLMPSAAFACVFNLTNIFTELDDLSLVNLLFDTAGVVAGLDRPPPWGGDFKVSSLLLRHVSGLLSLLPHTAFRNVRQLDIPMLSLLIPDAARFLIPLYDTLEQLTLAVGQFGLNDIAKNSFELTLCSRLHTLTFIQTGKAVEPALAILFLANVNACLRLAPSHLHNDGVLIRGKHGLPGAKKALTMLDGNNKFGLKIPYILLTNGGGVSEEAKAADLTSIIGHEIDPSRVILAHTVLKAAASKFADDPILVLGGKNDEVRKVAESYGFKQVYTSLDVLAWNPSAWPFVSLNEEERRTAKPADFSQISLRAALVFHDPRHWSLDIQLLCDMILSDGIIGGPCVNPSGEQAEDGIELVFCNPDLLWKSDFPQTRLGQGAFREAFQSVFMNLTGATYPYLQLGKPTKPTYDYAKRILLDQLSRDTPEVSQPTPQVYMVGDNPESDIAGANHAGWKSLLVRTGVYDPARGPPTHSPTHEVEDVEEAVALAIDMEAGSVSVNQNC</sequence>
<dbReference type="Gene3D" id="3.40.50.1000">
    <property type="entry name" value="HAD superfamily/HAD-like"/>
    <property type="match status" value="2"/>
</dbReference>
<dbReference type="EMBL" id="RWJN01000368">
    <property type="protein sequence ID" value="TCD62477.1"/>
    <property type="molecule type" value="Genomic_DNA"/>
</dbReference>
<gene>
    <name evidence="1" type="ORF">EIP91_006825</name>
</gene>
<dbReference type="InterPro" id="IPR006357">
    <property type="entry name" value="HAD-SF_hydro_IIA"/>
</dbReference>
<dbReference type="STRING" id="92696.A0A4V6N724"/>
<dbReference type="InterPro" id="IPR023214">
    <property type="entry name" value="HAD_sf"/>
</dbReference>
<dbReference type="InterPro" id="IPR036412">
    <property type="entry name" value="HAD-like_sf"/>
</dbReference>
<evidence type="ECO:0000313" key="1">
    <source>
        <dbReference type="EMBL" id="TCD62477.1"/>
    </source>
</evidence>
<reference evidence="1 2" key="1">
    <citation type="submission" date="2018-11" db="EMBL/GenBank/DDBJ databases">
        <title>Genome assembly of Steccherinum ochraceum LE-BIN_3174, the white-rot fungus of the Steccherinaceae family (The Residual Polyporoid clade, Polyporales, Basidiomycota).</title>
        <authorList>
            <person name="Fedorova T.V."/>
            <person name="Glazunova O.A."/>
            <person name="Landesman E.O."/>
            <person name="Moiseenko K.V."/>
            <person name="Psurtseva N.V."/>
            <person name="Savinova O.S."/>
            <person name="Shakhova N.V."/>
            <person name="Tyazhelova T.V."/>
            <person name="Vasina D.V."/>
        </authorList>
    </citation>
    <scope>NUCLEOTIDE SEQUENCE [LARGE SCALE GENOMIC DNA]</scope>
    <source>
        <strain evidence="1 2">LE-BIN_3174</strain>
    </source>
</reference>
<dbReference type="GO" id="GO:0046474">
    <property type="term" value="P:glycerophospholipid biosynthetic process"/>
    <property type="evidence" value="ECO:0007669"/>
    <property type="project" value="TreeGrafter"/>
</dbReference>
<dbReference type="GO" id="GO:0005739">
    <property type="term" value="C:mitochondrion"/>
    <property type="evidence" value="ECO:0007669"/>
    <property type="project" value="TreeGrafter"/>
</dbReference>
<dbReference type="InterPro" id="IPR050324">
    <property type="entry name" value="CDP-alcohol_PTase-I"/>
</dbReference>
<organism evidence="1 2">
    <name type="scientific">Steccherinum ochraceum</name>
    <dbReference type="NCBI Taxonomy" id="92696"/>
    <lineage>
        <taxon>Eukaryota</taxon>
        <taxon>Fungi</taxon>
        <taxon>Dikarya</taxon>
        <taxon>Basidiomycota</taxon>
        <taxon>Agaricomycotina</taxon>
        <taxon>Agaricomycetes</taxon>
        <taxon>Polyporales</taxon>
        <taxon>Steccherinaceae</taxon>
        <taxon>Steccherinum</taxon>
    </lineage>
</organism>
<dbReference type="NCBIfam" id="TIGR01460">
    <property type="entry name" value="HAD-SF-IIA"/>
    <property type="match status" value="1"/>
</dbReference>
<comment type="caution">
    <text evidence="1">The sequence shown here is derived from an EMBL/GenBank/DDBJ whole genome shotgun (WGS) entry which is preliminary data.</text>
</comment>